<geneLocation type="plasmid" evidence="11 12">
    <name>unnamed2</name>
</geneLocation>
<evidence type="ECO:0000256" key="6">
    <source>
        <dbReference type="ARBA" id="ARBA00022989"/>
    </source>
</evidence>
<dbReference type="EMBL" id="CP135445">
    <property type="protein sequence ID" value="WRY35798.1"/>
    <property type="molecule type" value="Genomic_DNA"/>
</dbReference>
<evidence type="ECO:0000256" key="7">
    <source>
        <dbReference type="ARBA" id="ARBA00023136"/>
    </source>
</evidence>
<dbReference type="InterPro" id="IPR003362">
    <property type="entry name" value="Bact_transf"/>
</dbReference>
<keyword evidence="8" id="KW-0270">Exopolysaccharide synthesis</keyword>
<keyword evidence="4 11" id="KW-0808">Transferase</keyword>
<organism evidence="11 12">
    <name type="scientific">Thioclava litoralis</name>
    <dbReference type="NCBI Taxonomy" id="3076557"/>
    <lineage>
        <taxon>Bacteria</taxon>
        <taxon>Pseudomonadati</taxon>
        <taxon>Pseudomonadota</taxon>
        <taxon>Alphaproteobacteria</taxon>
        <taxon>Rhodobacterales</taxon>
        <taxon>Paracoccaceae</taxon>
        <taxon>Thioclava</taxon>
    </lineage>
</organism>
<dbReference type="Pfam" id="PF02397">
    <property type="entry name" value="Bac_transf"/>
    <property type="match status" value="1"/>
</dbReference>
<evidence type="ECO:0000256" key="2">
    <source>
        <dbReference type="ARBA" id="ARBA00006464"/>
    </source>
</evidence>
<evidence type="ECO:0000256" key="9">
    <source>
        <dbReference type="SAM" id="Phobius"/>
    </source>
</evidence>
<dbReference type="Proteomes" id="UP001623290">
    <property type="component" value="Plasmid unnamed2"/>
</dbReference>
<dbReference type="GO" id="GO:0016740">
    <property type="term" value="F:transferase activity"/>
    <property type="evidence" value="ECO:0007669"/>
    <property type="project" value="UniProtKB-KW"/>
</dbReference>
<proteinExistence type="inferred from homology"/>
<protein>
    <submittedName>
        <fullName evidence="11">Sugar transferase</fullName>
        <ecNumber evidence="11">2.7.8.-</ecNumber>
    </submittedName>
</protein>
<keyword evidence="6 9" id="KW-1133">Transmembrane helix</keyword>
<dbReference type="RefSeq" id="WP_330629543.1">
    <property type="nucleotide sequence ID" value="NZ_CP135445.1"/>
</dbReference>
<keyword evidence="5 9" id="KW-0812">Transmembrane</keyword>
<evidence type="ECO:0000313" key="11">
    <source>
        <dbReference type="EMBL" id="WRY35798.1"/>
    </source>
</evidence>
<keyword evidence="12" id="KW-1185">Reference proteome</keyword>
<gene>
    <name evidence="11" type="ORF">RPE78_16380</name>
</gene>
<feature type="transmembrane region" description="Helical" evidence="9">
    <location>
        <begin position="7"/>
        <end position="28"/>
    </location>
</feature>
<evidence type="ECO:0000313" key="12">
    <source>
        <dbReference type="Proteomes" id="UP001623290"/>
    </source>
</evidence>
<evidence type="ECO:0000256" key="1">
    <source>
        <dbReference type="ARBA" id="ARBA00004236"/>
    </source>
</evidence>
<dbReference type="EC" id="2.7.8.-" evidence="11"/>
<evidence type="ECO:0000256" key="8">
    <source>
        <dbReference type="ARBA" id="ARBA00023169"/>
    </source>
</evidence>
<name>A0ABZ1E628_9RHOB</name>
<evidence type="ECO:0000256" key="5">
    <source>
        <dbReference type="ARBA" id="ARBA00022692"/>
    </source>
</evidence>
<keyword evidence="7 9" id="KW-0472">Membrane</keyword>
<comment type="subcellular location">
    <subcellularLocation>
        <location evidence="1">Cell membrane</location>
    </subcellularLocation>
</comment>
<dbReference type="PANTHER" id="PTHR30576">
    <property type="entry name" value="COLANIC BIOSYNTHESIS UDP-GLUCOSE LIPID CARRIER TRANSFERASE"/>
    <property type="match status" value="1"/>
</dbReference>
<dbReference type="PANTHER" id="PTHR30576:SF4">
    <property type="entry name" value="UNDECAPRENYL-PHOSPHATE GALACTOSE PHOSPHOTRANSFERASE"/>
    <property type="match status" value="1"/>
</dbReference>
<reference evidence="11 12" key="1">
    <citation type="submission" date="2023-09" db="EMBL/GenBank/DDBJ databases">
        <title>Thioclava shenzhenensis sp. nov., a multidrug resistant bacteria-antagonizing species isolated from coastal seawater.</title>
        <authorList>
            <person name="Long M."/>
        </authorList>
    </citation>
    <scope>NUCLEOTIDE SEQUENCE [LARGE SCALE GENOMIC DNA]</scope>
    <source>
        <strain evidence="11 12">FTW29</strain>
        <plasmid evidence="11 12">unnamed2</plasmid>
    </source>
</reference>
<evidence type="ECO:0000259" key="10">
    <source>
        <dbReference type="Pfam" id="PF02397"/>
    </source>
</evidence>
<feature type="domain" description="Bacterial sugar transferase" evidence="10">
    <location>
        <begin position="2"/>
        <end position="194"/>
    </location>
</feature>
<keyword evidence="11" id="KW-0614">Plasmid</keyword>
<comment type="similarity">
    <text evidence="2">Belongs to the bacterial sugar transferase family.</text>
</comment>
<sequence length="198" mass="22839">MKRCFDIVFALLMLPVLLPIIGVLWMLARRDGGPGFFVQPRIGRHGKVFNCWKMRTMVVDAEAALRKMCEEDPVKAHEWHVNQKLIDDPRITRIGKFLRATSLDELPQIFNVLTGDMSFVGPRPFLIDQEELYRDAGGKWYFNMRPGITGLWQVEGRNATSFVERVGYDNRYFRGLSLSRDMGLLVRTVSVVFKRTGK</sequence>
<keyword evidence="3" id="KW-1003">Cell membrane</keyword>
<evidence type="ECO:0000256" key="3">
    <source>
        <dbReference type="ARBA" id="ARBA00022475"/>
    </source>
</evidence>
<accession>A0ABZ1E628</accession>
<evidence type="ECO:0000256" key="4">
    <source>
        <dbReference type="ARBA" id="ARBA00022679"/>
    </source>
</evidence>